<evidence type="ECO:0000313" key="3">
    <source>
        <dbReference type="EMBL" id="CDR35021.1"/>
    </source>
</evidence>
<dbReference type="STRING" id="1437425.CSEC_2215"/>
<keyword evidence="4" id="KW-1185">Reference proteome</keyword>
<dbReference type="PANTHER" id="PTHR43364:SF4">
    <property type="entry name" value="NAD(P)-LINKED OXIDOREDUCTASE SUPERFAMILY PROTEIN"/>
    <property type="match status" value="1"/>
</dbReference>
<dbReference type="InterPro" id="IPR023210">
    <property type="entry name" value="NADP_OxRdtase_dom"/>
</dbReference>
<comment type="caution">
    <text evidence="3">The sequence shown here is derived from an EMBL/GenBank/DDBJ whole genome shotgun (WGS) entry which is preliminary data.</text>
</comment>
<dbReference type="InterPro" id="IPR020471">
    <property type="entry name" value="AKR"/>
</dbReference>
<accession>A0A090D0Y3</accession>
<dbReference type="PRINTS" id="PR00069">
    <property type="entry name" value="ALDKETRDTASE"/>
</dbReference>
<feature type="domain" description="NADP-dependent oxidoreductase" evidence="2">
    <location>
        <begin position="15"/>
        <end position="317"/>
    </location>
</feature>
<dbReference type="RefSeq" id="WP_041018580.1">
    <property type="nucleotide sequence ID" value="NZ_CCEJ010000012.1"/>
</dbReference>
<dbReference type="InterPro" id="IPR050523">
    <property type="entry name" value="AKR_Detox_Biosynth"/>
</dbReference>
<dbReference type="AlphaFoldDB" id="A0A090D0Y3"/>
<name>A0A090D0Y3_9BACT</name>
<dbReference type="EMBL" id="CCEJ010000012">
    <property type="protein sequence ID" value="CDR35021.1"/>
    <property type="molecule type" value="Genomic_DNA"/>
</dbReference>
<evidence type="ECO:0000256" key="1">
    <source>
        <dbReference type="ARBA" id="ARBA00023002"/>
    </source>
</evidence>
<dbReference type="Proteomes" id="UP000031552">
    <property type="component" value="Unassembled WGS sequence"/>
</dbReference>
<dbReference type="Pfam" id="PF00248">
    <property type="entry name" value="Aldo_ket_red"/>
    <property type="match status" value="1"/>
</dbReference>
<dbReference type="GO" id="GO:0005829">
    <property type="term" value="C:cytosol"/>
    <property type="evidence" value="ECO:0007669"/>
    <property type="project" value="UniProtKB-ARBA"/>
</dbReference>
<evidence type="ECO:0000313" key="4">
    <source>
        <dbReference type="Proteomes" id="UP000031552"/>
    </source>
</evidence>
<dbReference type="eggNOG" id="COG0667">
    <property type="taxonomic scope" value="Bacteria"/>
</dbReference>
<sequence>MRYRLFGNTGLKVSEICLGTMTFGEEFKWGSDEKSSLEVFKTYVEAGGNFLDTANYYTKGTSETLIGKFASKIRQSLVIATKYTLSQDPKDPNASGNHRKNLFRSLEESLKRLKTDYIDIYWVHAFDGITPIEETLRALDDAVRQGKILYAGISDAPAWVIAKGNTEALFRNKIAFSGIQVNYSLIERTSERDLIPMAEDFKMAVTAWSPLGMGVLAGKYSSPEGKKGPKESRFAINPEFGKRFLSEKNLAIAKTVQQIAKKLKVTAAEVALNWLLQRPFPVIPIVGAKNKKQLQENLGCLNFKLNEKDLKLLDEVSDISLGFPHDFLKESGIRKLIHGEVEDKLLL</sequence>
<proteinExistence type="predicted"/>
<dbReference type="PANTHER" id="PTHR43364">
    <property type="entry name" value="NADH-SPECIFIC METHYLGLYOXAL REDUCTASE-RELATED"/>
    <property type="match status" value="1"/>
</dbReference>
<reference evidence="3" key="1">
    <citation type="submission" date="2013-12" db="EMBL/GenBank/DDBJ databases">
        <authorList>
            <person name="Linke B."/>
        </authorList>
    </citation>
    <scope>NUCLEOTIDE SEQUENCE [LARGE SCALE GENOMIC DNA]</scope>
    <source>
        <strain evidence="3">CRIB-18</strain>
    </source>
</reference>
<dbReference type="SUPFAM" id="SSF51430">
    <property type="entry name" value="NAD(P)-linked oxidoreductase"/>
    <property type="match status" value="1"/>
</dbReference>
<gene>
    <name evidence="3" type="ORF">CSEC_2215</name>
</gene>
<protein>
    <submittedName>
        <fullName evidence="3">Aldo/keto reductase</fullName>
    </submittedName>
</protein>
<evidence type="ECO:0000259" key="2">
    <source>
        <dbReference type="Pfam" id="PF00248"/>
    </source>
</evidence>
<dbReference type="GO" id="GO:0016491">
    <property type="term" value="F:oxidoreductase activity"/>
    <property type="evidence" value="ECO:0007669"/>
    <property type="project" value="UniProtKB-KW"/>
</dbReference>
<dbReference type="InterPro" id="IPR036812">
    <property type="entry name" value="NAD(P)_OxRdtase_dom_sf"/>
</dbReference>
<dbReference type="CDD" id="cd19080">
    <property type="entry name" value="AKR_AKR9A_9B"/>
    <property type="match status" value="1"/>
</dbReference>
<reference evidence="3" key="2">
    <citation type="submission" date="2014-09" db="EMBL/GenBank/DDBJ databases">
        <title>Criblamydia sequanensis harbors a mega-plasmid encoding arsenite resistance.</title>
        <authorList>
            <person name="Bertelli C."/>
            <person name="Goesmann A."/>
            <person name="Greub G."/>
        </authorList>
    </citation>
    <scope>NUCLEOTIDE SEQUENCE [LARGE SCALE GENOMIC DNA]</scope>
    <source>
        <strain evidence="3">CRIB-18</strain>
    </source>
</reference>
<keyword evidence="1" id="KW-0560">Oxidoreductase</keyword>
<dbReference type="Gene3D" id="3.20.20.100">
    <property type="entry name" value="NADP-dependent oxidoreductase domain"/>
    <property type="match status" value="1"/>
</dbReference>
<organism evidence="3 4">
    <name type="scientific">Candidatus Criblamydia sequanensis CRIB-18</name>
    <dbReference type="NCBI Taxonomy" id="1437425"/>
    <lineage>
        <taxon>Bacteria</taxon>
        <taxon>Pseudomonadati</taxon>
        <taxon>Chlamydiota</taxon>
        <taxon>Chlamydiia</taxon>
        <taxon>Parachlamydiales</taxon>
        <taxon>Candidatus Criblamydiaceae</taxon>
        <taxon>Candidatus Criblamydia</taxon>
    </lineage>
</organism>
<dbReference type="FunFam" id="3.20.20.100:FF:000004">
    <property type="entry name" value="Oxidoreductase, aldo/keto reductase"/>
    <property type="match status" value="1"/>
</dbReference>
<dbReference type="OrthoDB" id="9773828at2"/>